<keyword evidence="2" id="KW-1185">Reference proteome</keyword>
<sequence>MEKSNIVFIKNRANTKKSEEKLEVDDQHVTIQSRTGGSVVVNFKGSESEIMDIGNFFKGIDEVEPLALNIAGAGDVDHYFRGISDMTANDDGLFNLSVTLQFLSSTV</sequence>
<reference evidence="2" key="1">
    <citation type="journal article" date="2022" name="Microbiol. Resour. Announc.">
        <title>Draft Genome Sequence of a Methanogenic Archaeon from West Spitsbergen Permafrost.</title>
        <authorList>
            <person name="Trubitsyn V."/>
            <person name="Rivkina E."/>
            <person name="Shcherbakova V."/>
        </authorList>
    </citation>
    <scope>NUCLEOTIDE SEQUENCE [LARGE SCALE GENOMIC DNA]</scope>
    <source>
        <strain evidence="2">VT</strain>
    </source>
</reference>
<dbReference type="AlphaFoldDB" id="A0A8T5V057"/>
<evidence type="ECO:0000313" key="2">
    <source>
        <dbReference type="Proteomes" id="UP000825933"/>
    </source>
</evidence>
<comment type="caution">
    <text evidence="1">The sequence shown here is derived from an EMBL/GenBank/DDBJ whole genome shotgun (WGS) entry which is preliminary data.</text>
</comment>
<dbReference type="RefSeq" id="WP_223790841.1">
    <property type="nucleotide sequence ID" value="NZ_JAIOUQ010000003.1"/>
</dbReference>
<dbReference type="Proteomes" id="UP000825933">
    <property type="component" value="Unassembled WGS sequence"/>
</dbReference>
<evidence type="ECO:0000313" key="1">
    <source>
        <dbReference type="EMBL" id="MBZ2165221.1"/>
    </source>
</evidence>
<accession>A0A8T5V057</accession>
<proteinExistence type="predicted"/>
<gene>
    <name evidence="1" type="ORF">K8N75_04075</name>
</gene>
<protein>
    <submittedName>
        <fullName evidence="1">Uncharacterized protein</fullName>
    </submittedName>
</protein>
<dbReference type="EMBL" id="JAIOUQ010000003">
    <property type="protein sequence ID" value="MBZ2165221.1"/>
    <property type="molecule type" value="Genomic_DNA"/>
</dbReference>
<name>A0A8T5V057_9EURY</name>
<organism evidence="1 2">
    <name type="scientific">Methanobacterium spitsbergense</name>
    <dbReference type="NCBI Taxonomy" id="2874285"/>
    <lineage>
        <taxon>Archaea</taxon>
        <taxon>Methanobacteriati</taxon>
        <taxon>Methanobacteriota</taxon>
        <taxon>Methanomada group</taxon>
        <taxon>Methanobacteria</taxon>
        <taxon>Methanobacteriales</taxon>
        <taxon>Methanobacteriaceae</taxon>
        <taxon>Methanobacterium</taxon>
    </lineage>
</organism>